<name>A0A9P3GSC5_9APHY</name>
<dbReference type="Proteomes" id="UP000703269">
    <property type="component" value="Unassembled WGS sequence"/>
</dbReference>
<keyword evidence="2" id="KW-1185">Reference proteome</keyword>
<evidence type="ECO:0000313" key="2">
    <source>
        <dbReference type="Proteomes" id="UP000703269"/>
    </source>
</evidence>
<sequence length="333" mass="36867">MFLAEPPSPTYDPEAWALLSRFPRVTKLTISCADWYSTAEDRDRMHDAFGQVTKLCLIGCTWQHGHDFVYFLSAFPNVSDLRIIDPNIPSAQCMDLVSYPRQKTGTIPGSALRILRISWDDSSGGFDEVDMHELVGPWLSHFPSVVPEGLHFEWSSSHGWSAFPACIRAIGPALDRLDVSFLDNEPAPADFGLDYCTQLCTISIKGICWESPFYGSRRTVPDYSWVPRMLAQIRSPHMNTVHLGLSVRELPDLERIDLKHVSTILCGAHLAGAAIILSFPPFVFRLPGNHQTAPFLAQVLAGLETVCSQGRVALVMEGNPLSTAMPVPSRSSV</sequence>
<dbReference type="EMBL" id="BPQB01000110">
    <property type="protein sequence ID" value="GJE99464.1"/>
    <property type="molecule type" value="Genomic_DNA"/>
</dbReference>
<accession>A0A9P3GSC5</accession>
<dbReference type="AlphaFoldDB" id="A0A9P3GSC5"/>
<comment type="caution">
    <text evidence="1">The sequence shown here is derived from an EMBL/GenBank/DDBJ whole genome shotgun (WGS) entry which is preliminary data.</text>
</comment>
<gene>
    <name evidence="1" type="ORF">PsYK624_157280</name>
</gene>
<organism evidence="1 2">
    <name type="scientific">Phanerochaete sordida</name>
    <dbReference type="NCBI Taxonomy" id="48140"/>
    <lineage>
        <taxon>Eukaryota</taxon>
        <taxon>Fungi</taxon>
        <taxon>Dikarya</taxon>
        <taxon>Basidiomycota</taxon>
        <taxon>Agaricomycotina</taxon>
        <taxon>Agaricomycetes</taxon>
        <taxon>Polyporales</taxon>
        <taxon>Phanerochaetaceae</taxon>
        <taxon>Phanerochaete</taxon>
    </lineage>
</organism>
<reference evidence="1 2" key="1">
    <citation type="submission" date="2021-08" db="EMBL/GenBank/DDBJ databases">
        <title>Draft Genome Sequence of Phanerochaete sordida strain YK-624.</title>
        <authorList>
            <person name="Mori T."/>
            <person name="Dohra H."/>
            <person name="Suzuki T."/>
            <person name="Kawagishi H."/>
            <person name="Hirai H."/>
        </authorList>
    </citation>
    <scope>NUCLEOTIDE SEQUENCE [LARGE SCALE GENOMIC DNA]</scope>
    <source>
        <strain evidence="1 2">YK-624</strain>
    </source>
</reference>
<protein>
    <submittedName>
        <fullName evidence="1">Uncharacterized protein</fullName>
    </submittedName>
</protein>
<dbReference type="OrthoDB" id="2741110at2759"/>
<proteinExistence type="predicted"/>
<evidence type="ECO:0000313" key="1">
    <source>
        <dbReference type="EMBL" id="GJE99464.1"/>
    </source>
</evidence>